<protein>
    <submittedName>
        <fullName evidence="4">5,6,7,8-tetrahydromethanopterin hydro-lyase</fullName>
    </submittedName>
</protein>
<dbReference type="InterPro" id="IPR037075">
    <property type="entry name" value="HCHO-activating_enzyme_sf"/>
</dbReference>
<reference evidence="4" key="2">
    <citation type="submission" date="2021-08" db="EMBL/GenBank/DDBJ databases">
        <authorList>
            <person name="Tani A."/>
            <person name="Ola A."/>
            <person name="Ogura Y."/>
            <person name="Katsura K."/>
            <person name="Hayashi T."/>
        </authorList>
    </citation>
    <scope>NUCLEOTIDE SEQUENCE</scope>
    <source>
        <strain evidence="4">NBRC 15686</strain>
    </source>
</reference>
<keyword evidence="5" id="KW-1185">Reference proteome</keyword>
<evidence type="ECO:0000313" key="4">
    <source>
        <dbReference type="EMBL" id="GJE67853.1"/>
    </source>
</evidence>
<gene>
    <name evidence="4" type="primary">fae_3</name>
    <name evidence="4" type="ORF">LNAOJCKE_5086</name>
</gene>
<keyword evidence="1" id="KW-0456">Lyase</keyword>
<reference evidence="4" key="1">
    <citation type="journal article" date="2021" name="Front. Microbiol.">
        <title>Comprehensive Comparative Genomics and Phenotyping of Methylobacterium Species.</title>
        <authorList>
            <person name="Alessa O."/>
            <person name="Ogura Y."/>
            <person name="Fujitani Y."/>
            <person name="Takami H."/>
            <person name="Hayashi T."/>
            <person name="Sahin N."/>
            <person name="Tani A."/>
        </authorList>
    </citation>
    <scope>NUCLEOTIDE SEQUENCE</scope>
    <source>
        <strain evidence="4">NBRC 15686</strain>
    </source>
</reference>
<organism evidence="4 5">
    <name type="scientific">Methylorubrum aminovorans</name>
    <dbReference type="NCBI Taxonomy" id="269069"/>
    <lineage>
        <taxon>Bacteria</taxon>
        <taxon>Pseudomonadati</taxon>
        <taxon>Pseudomonadota</taxon>
        <taxon>Alphaproteobacteria</taxon>
        <taxon>Hyphomicrobiales</taxon>
        <taxon>Methylobacteriaceae</taxon>
        <taxon>Methylorubrum</taxon>
    </lineage>
</organism>
<accession>A0ABQ4UMG2</accession>
<dbReference type="EMBL" id="BPRC01000035">
    <property type="protein sequence ID" value="GJE67853.1"/>
    <property type="molecule type" value="Genomic_DNA"/>
</dbReference>
<feature type="compositionally biased region" description="Basic and acidic residues" evidence="2">
    <location>
        <begin position="1"/>
        <end position="15"/>
    </location>
</feature>
<comment type="caution">
    <text evidence="4">The sequence shown here is derived from an EMBL/GenBank/DDBJ whole genome shotgun (WGS) entry which is preliminary data.</text>
</comment>
<evidence type="ECO:0000256" key="1">
    <source>
        <dbReference type="ARBA" id="ARBA00023239"/>
    </source>
</evidence>
<evidence type="ECO:0000259" key="3">
    <source>
        <dbReference type="Pfam" id="PF08714"/>
    </source>
</evidence>
<dbReference type="InterPro" id="IPR020568">
    <property type="entry name" value="Ribosomal_Su5_D2-typ_SF"/>
</dbReference>
<feature type="region of interest" description="Disordered" evidence="2">
    <location>
        <begin position="1"/>
        <end position="25"/>
    </location>
</feature>
<dbReference type="Pfam" id="PF08714">
    <property type="entry name" value="Fae"/>
    <property type="match status" value="1"/>
</dbReference>
<evidence type="ECO:0000256" key="2">
    <source>
        <dbReference type="SAM" id="MobiDB-lite"/>
    </source>
</evidence>
<dbReference type="InterPro" id="IPR014826">
    <property type="entry name" value="HCHO-activating_enzyme"/>
</dbReference>
<evidence type="ECO:0000313" key="5">
    <source>
        <dbReference type="Proteomes" id="UP001055039"/>
    </source>
</evidence>
<dbReference type="Gene3D" id="3.30.230.60">
    <property type="entry name" value="Formaldehyde-activating enzyme"/>
    <property type="match status" value="1"/>
</dbReference>
<dbReference type="SUPFAM" id="SSF54211">
    <property type="entry name" value="Ribosomal protein S5 domain 2-like"/>
    <property type="match status" value="1"/>
</dbReference>
<dbReference type="Proteomes" id="UP001055039">
    <property type="component" value="Unassembled WGS sequence"/>
</dbReference>
<sequence length="206" mass="22613">MHDRTYDDAPEDHVRQRTHPVPSKMHQRIVLRSGEALVAGGPPNTASEPEVIIGELDGPVGTALATLTGDQVVGHSRVFALLNTDIMVRPVTLCVSKVSVTENKYTSILMGTVQYAIANGVLDAVRAGYIPKEKANDLGIICSVWLSPGVIQAENVDHKALFEIQRKGMTEAIRKAMTNEPSIDWLLENQDKITHKYYKMGLEGKL</sequence>
<proteinExistence type="predicted"/>
<name>A0ABQ4UMG2_9HYPH</name>
<feature type="domain" description="Formaldehyde-activating enzyme" evidence="3">
    <location>
        <begin position="34"/>
        <end position="197"/>
    </location>
</feature>